<evidence type="ECO:0000313" key="4">
    <source>
        <dbReference type="Proteomes" id="UP001061282"/>
    </source>
</evidence>
<feature type="domain" description="HTH cro/C1-type" evidence="2">
    <location>
        <begin position="24"/>
        <end position="77"/>
    </location>
</feature>
<dbReference type="CDD" id="cd00093">
    <property type="entry name" value="HTH_XRE"/>
    <property type="match status" value="1"/>
</dbReference>
<dbReference type="SMART" id="SM00530">
    <property type="entry name" value="HTH_XRE"/>
    <property type="match status" value="1"/>
</dbReference>
<protein>
    <submittedName>
        <fullName evidence="3">Helix-turn-helix domain-containing protein</fullName>
    </submittedName>
</protein>
<dbReference type="RefSeq" id="WP_271268114.1">
    <property type="nucleotide sequence ID" value="NZ_JAMGZJ010000076.1"/>
</dbReference>
<reference evidence="3" key="1">
    <citation type="submission" date="2022-05" db="EMBL/GenBank/DDBJ databases">
        <title>Description of a novel species of Leclercia; Leclercia tamurae and the Proposal for a Novel Genus Silvania gen. nov. Containing Two Novel Species Silvania hatchlandensis sp. nov. and Silvania confinis sp. nov. Isolated from the Rhizosphere of Oak.</title>
        <authorList>
            <person name="Maddock D.W."/>
            <person name="Brady C.L."/>
            <person name="Denman S."/>
            <person name="Arnold D."/>
        </authorList>
    </citation>
    <scope>NUCLEOTIDE SEQUENCE</scope>
    <source>
        <strain evidence="3">H4N4</strain>
    </source>
</reference>
<organism evidence="3 4">
    <name type="scientific">Silvania confinis</name>
    <dbReference type="NCBI Taxonomy" id="2926470"/>
    <lineage>
        <taxon>Bacteria</taxon>
        <taxon>Pseudomonadati</taxon>
        <taxon>Pseudomonadota</taxon>
        <taxon>Gammaproteobacteria</taxon>
        <taxon>Enterobacterales</taxon>
        <taxon>Enterobacteriaceae</taxon>
        <taxon>Silvania</taxon>
    </lineage>
</organism>
<feature type="region of interest" description="Disordered" evidence="1">
    <location>
        <begin position="93"/>
        <end position="113"/>
    </location>
</feature>
<dbReference type="InterPro" id="IPR010982">
    <property type="entry name" value="Lambda_DNA-bd_dom_sf"/>
</dbReference>
<gene>
    <name evidence="3" type="ORF">M8013_12405</name>
</gene>
<proteinExistence type="predicted"/>
<dbReference type="EMBL" id="JAMGZJ010000076">
    <property type="protein sequence ID" value="MCU6669546.1"/>
    <property type="molecule type" value="Genomic_DNA"/>
</dbReference>
<dbReference type="AlphaFoldDB" id="A0A9J6QJS6"/>
<evidence type="ECO:0000259" key="2">
    <source>
        <dbReference type="PROSITE" id="PS50943"/>
    </source>
</evidence>
<evidence type="ECO:0000313" key="3">
    <source>
        <dbReference type="EMBL" id="MCU6669546.1"/>
    </source>
</evidence>
<dbReference type="SUPFAM" id="SSF47413">
    <property type="entry name" value="lambda repressor-like DNA-binding domains"/>
    <property type="match status" value="1"/>
</dbReference>
<dbReference type="InterPro" id="IPR001387">
    <property type="entry name" value="Cro/C1-type_HTH"/>
</dbReference>
<comment type="caution">
    <text evidence="3">The sequence shown here is derived from an EMBL/GenBank/DDBJ whole genome shotgun (WGS) entry which is preliminary data.</text>
</comment>
<sequence length="113" mass="12658">MKRTQQELLSSEQLLQLATLGRTLAQSRIARKMLQAEVAVRANLSRNTVSRIENGDAGIAIGQILRYLDVIRPGATLADVLTRKDNVVDALESANRPRRARPLSKQELEDYDF</sequence>
<dbReference type="Proteomes" id="UP001061282">
    <property type="component" value="Unassembled WGS sequence"/>
</dbReference>
<name>A0A9J6QJS6_9ENTR</name>
<evidence type="ECO:0000256" key="1">
    <source>
        <dbReference type="SAM" id="MobiDB-lite"/>
    </source>
</evidence>
<dbReference type="GO" id="GO:0003677">
    <property type="term" value="F:DNA binding"/>
    <property type="evidence" value="ECO:0007669"/>
    <property type="project" value="InterPro"/>
</dbReference>
<dbReference type="PROSITE" id="PS50943">
    <property type="entry name" value="HTH_CROC1"/>
    <property type="match status" value="1"/>
</dbReference>
<dbReference type="Gene3D" id="1.10.260.40">
    <property type="entry name" value="lambda repressor-like DNA-binding domains"/>
    <property type="match status" value="1"/>
</dbReference>
<keyword evidence="4" id="KW-1185">Reference proteome</keyword>
<dbReference type="Pfam" id="PF13560">
    <property type="entry name" value="HTH_31"/>
    <property type="match status" value="1"/>
</dbReference>
<feature type="compositionally biased region" description="Basic and acidic residues" evidence="1">
    <location>
        <begin position="104"/>
        <end position="113"/>
    </location>
</feature>
<accession>A0A9J6QJS6</accession>